<dbReference type="Pfam" id="PF01053">
    <property type="entry name" value="Cys_Met_Meta_PP"/>
    <property type="match status" value="1"/>
</dbReference>
<dbReference type="PANTHER" id="PTHR11808">
    <property type="entry name" value="TRANS-SULFURATION ENZYME FAMILY MEMBER"/>
    <property type="match status" value="1"/>
</dbReference>
<dbReference type="Gene3D" id="3.90.1150.10">
    <property type="entry name" value="Aspartate Aminotransferase, domain 1"/>
    <property type="match status" value="1"/>
</dbReference>
<dbReference type="InterPro" id="IPR015422">
    <property type="entry name" value="PyrdxlP-dep_Trfase_small"/>
</dbReference>
<evidence type="ECO:0000256" key="1">
    <source>
        <dbReference type="ARBA" id="ARBA00001933"/>
    </source>
</evidence>
<evidence type="ECO:0000256" key="2">
    <source>
        <dbReference type="ARBA" id="ARBA00022898"/>
    </source>
</evidence>
<reference evidence="5" key="1">
    <citation type="journal article" date="2019" name="Int. J. Syst. Evol. Microbiol.">
        <title>The Global Catalogue of Microorganisms (GCM) 10K type strain sequencing project: providing services to taxonomists for standard genome sequencing and annotation.</title>
        <authorList>
            <consortium name="The Broad Institute Genomics Platform"/>
            <consortium name="The Broad Institute Genome Sequencing Center for Infectious Disease"/>
            <person name="Wu L."/>
            <person name="Ma J."/>
        </authorList>
    </citation>
    <scope>NUCLEOTIDE SEQUENCE [LARGE SCALE GENOMIC DNA]</scope>
    <source>
        <strain evidence="5">CGMCC 1.16026</strain>
    </source>
</reference>
<keyword evidence="5" id="KW-1185">Reference proteome</keyword>
<comment type="similarity">
    <text evidence="3">Belongs to the trans-sulfuration enzymes family.</text>
</comment>
<sequence>METRSATPSRVSLIFTRRARCAGEFLLSDQPSFQPSTKVIHSNRSYEKQSNSILFPIHQTATYIHESVGVTKGYGYSRGANPTVNALEQAISAIEGTAHALCFRSGMAAISTLCFALLKAGDHVILSEVIYGGTIRLFHQVIRNFGIEFDYVDTAKPEAVATAMKPNTKLIFVETPANPTMRLTDIAAIAEVAHKQPGVLLAVDNTFMTPVLQNCLDLGADISMLSTTKYIDGHNATIGGSLATHDEAITERLRLVRKTIGTIQPPFDSWLALQGIKTLPARLEVHCRNAGVIAEWLEAHPLVAKVNYPGLKSFSQHELAKKQQKAFGGMMSFELKATTEQALAFMNALKLCTCAESLGSVETLITNPATASHCDLSDETRDRLGISSGLIRLSVGLEDPKDLIADFEQAFAAIFGAKA</sequence>
<accession>A0ABW1Z9W5</accession>
<organism evidence="4 5">
    <name type="scientific">Granulicella cerasi</name>
    <dbReference type="NCBI Taxonomy" id="741063"/>
    <lineage>
        <taxon>Bacteria</taxon>
        <taxon>Pseudomonadati</taxon>
        <taxon>Acidobacteriota</taxon>
        <taxon>Terriglobia</taxon>
        <taxon>Terriglobales</taxon>
        <taxon>Acidobacteriaceae</taxon>
        <taxon>Granulicella</taxon>
    </lineage>
</organism>
<evidence type="ECO:0000256" key="3">
    <source>
        <dbReference type="RuleBase" id="RU362118"/>
    </source>
</evidence>
<name>A0ABW1Z9W5_9BACT</name>
<dbReference type="InterPro" id="IPR000277">
    <property type="entry name" value="Cys/Met-Metab_PyrdxlP-dep_enz"/>
</dbReference>
<evidence type="ECO:0000313" key="4">
    <source>
        <dbReference type="EMBL" id="MFC6646285.1"/>
    </source>
</evidence>
<dbReference type="RefSeq" id="WP_390235285.1">
    <property type="nucleotide sequence ID" value="NZ_JBHSWI010000001.1"/>
</dbReference>
<keyword evidence="2 3" id="KW-0663">Pyridoxal phosphate</keyword>
<dbReference type="SUPFAM" id="SSF53383">
    <property type="entry name" value="PLP-dependent transferases"/>
    <property type="match status" value="1"/>
</dbReference>
<dbReference type="CDD" id="cd00614">
    <property type="entry name" value="CGS_like"/>
    <property type="match status" value="1"/>
</dbReference>
<dbReference type="PROSITE" id="PS00868">
    <property type="entry name" value="CYS_MET_METAB_PP"/>
    <property type="match status" value="1"/>
</dbReference>
<proteinExistence type="inferred from homology"/>
<dbReference type="InterPro" id="IPR054542">
    <property type="entry name" value="Cys_met_metab_PP"/>
</dbReference>
<comment type="cofactor">
    <cofactor evidence="1 3">
        <name>pyridoxal 5'-phosphate</name>
        <dbReference type="ChEBI" id="CHEBI:597326"/>
    </cofactor>
</comment>
<dbReference type="EMBL" id="JBHSWI010000001">
    <property type="protein sequence ID" value="MFC6646285.1"/>
    <property type="molecule type" value="Genomic_DNA"/>
</dbReference>
<evidence type="ECO:0000313" key="5">
    <source>
        <dbReference type="Proteomes" id="UP001596391"/>
    </source>
</evidence>
<dbReference type="InterPro" id="IPR015424">
    <property type="entry name" value="PyrdxlP-dep_Trfase"/>
</dbReference>
<dbReference type="Proteomes" id="UP001596391">
    <property type="component" value="Unassembled WGS sequence"/>
</dbReference>
<dbReference type="PIRSF" id="PIRSF001434">
    <property type="entry name" value="CGS"/>
    <property type="match status" value="1"/>
</dbReference>
<gene>
    <name evidence="4" type="ORF">ACFQBQ_11955</name>
</gene>
<protein>
    <submittedName>
        <fullName evidence="4">Trans-sulfuration enzyme family protein</fullName>
    </submittedName>
</protein>
<comment type="caution">
    <text evidence="4">The sequence shown here is derived from an EMBL/GenBank/DDBJ whole genome shotgun (WGS) entry which is preliminary data.</text>
</comment>
<dbReference type="Gene3D" id="3.40.640.10">
    <property type="entry name" value="Type I PLP-dependent aspartate aminotransferase-like (Major domain)"/>
    <property type="match status" value="1"/>
</dbReference>
<dbReference type="InterPro" id="IPR015421">
    <property type="entry name" value="PyrdxlP-dep_Trfase_major"/>
</dbReference>